<organism evidence="2 3">
    <name type="scientific">Deinococcus peraridilitoris (strain DSM 19664 / LMG 22246 / CIP 109416 / KR-200)</name>
    <dbReference type="NCBI Taxonomy" id="937777"/>
    <lineage>
        <taxon>Bacteria</taxon>
        <taxon>Thermotogati</taxon>
        <taxon>Deinococcota</taxon>
        <taxon>Deinococci</taxon>
        <taxon>Deinococcales</taxon>
        <taxon>Deinococcaceae</taxon>
        <taxon>Deinococcus</taxon>
    </lineage>
</organism>
<evidence type="ECO:0000256" key="1">
    <source>
        <dbReference type="SAM" id="SignalP"/>
    </source>
</evidence>
<dbReference type="STRING" id="937777.Deipe_3676"/>
<dbReference type="PROSITE" id="PS51257">
    <property type="entry name" value="PROKAR_LIPOPROTEIN"/>
    <property type="match status" value="1"/>
</dbReference>
<dbReference type="RefSeq" id="WP_015237398.1">
    <property type="nucleotide sequence ID" value="NC_019793.1"/>
</dbReference>
<dbReference type="OrthoDB" id="71744at2"/>
<keyword evidence="3" id="KW-1185">Reference proteome</keyword>
<keyword evidence="1" id="KW-0732">Signal</keyword>
<evidence type="ECO:0000313" key="2">
    <source>
        <dbReference type="EMBL" id="AFZ69102.1"/>
    </source>
</evidence>
<dbReference type="KEGG" id="dpd:Deipe_3676"/>
<dbReference type="Proteomes" id="UP000010467">
    <property type="component" value="Chromosome"/>
</dbReference>
<feature type="signal peptide" evidence="1">
    <location>
        <begin position="1"/>
        <end position="21"/>
    </location>
</feature>
<protein>
    <submittedName>
        <fullName evidence="2">Uncharacterized protein</fullName>
    </submittedName>
</protein>
<dbReference type="EMBL" id="CP003382">
    <property type="protein sequence ID" value="AFZ69102.1"/>
    <property type="molecule type" value="Genomic_DNA"/>
</dbReference>
<accession>L0A7G7</accession>
<gene>
    <name evidence="2" type="ordered locus">Deipe_3676</name>
</gene>
<evidence type="ECO:0000313" key="3">
    <source>
        <dbReference type="Proteomes" id="UP000010467"/>
    </source>
</evidence>
<reference evidence="3" key="1">
    <citation type="submission" date="2012-03" db="EMBL/GenBank/DDBJ databases">
        <title>Complete sequence of chromosome of Deinococcus peraridilitoris DSM 19664.</title>
        <authorList>
            <person name="Lucas S."/>
            <person name="Copeland A."/>
            <person name="Lapidus A."/>
            <person name="Glavina del Rio T."/>
            <person name="Dalin E."/>
            <person name="Tice H."/>
            <person name="Bruce D."/>
            <person name="Goodwin L."/>
            <person name="Pitluck S."/>
            <person name="Peters L."/>
            <person name="Mikhailova N."/>
            <person name="Lu M."/>
            <person name="Kyrpides N."/>
            <person name="Mavromatis K."/>
            <person name="Ivanova N."/>
            <person name="Brettin T."/>
            <person name="Detter J.C."/>
            <person name="Han C."/>
            <person name="Larimer F."/>
            <person name="Land M."/>
            <person name="Hauser L."/>
            <person name="Markowitz V."/>
            <person name="Cheng J.-F."/>
            <person name="Hugenholtz P."/>
            <person name="Woyke T."/>
            <person name="Wu D."/>
            <person name="Pukall R."/>
            <person name="Steenblock K."/>
            <person name="Brambilla E."/>
            <person name="Klenk H.-P."/>
            <person name="Eisen J.A."/>
        </authorList>
    </citation>
    <scope>NUCLEOTIDE SEQUENCE [LARGE SCALE GENOMIC DNA]</scope>
    <source>
        <strain evidence="3">DSM 19664 / LMG 22246 / CIP 109416 / KR-200</strain>
    </source>
</reference>
<proteinExistence type="predicted"/>
<name>L0A7G7_DEIPD</name>
<dbReference type="AlphaFoldDB" id="L0A7G7"/>
<dbReference type="HOGENOM" id="CLU_1493887_0_0_0"/>
<feature type="chain" id="PRO_5003939064" evidence="1">
    <location>
        <begin position="22"/>
        <end position="180"/>
    </location>
</feature>
<sequence length="180" mass="18853">MKNILSLLGITALLSSCGAGVSSNAQLVIDRSSVSLQSDYTVDKANVPSNYQQFIGSSTYSGPVICDDRATPMRLSFGYFGDIHSVDVLLEGSAGQKNTSMTNIRSTDSGSNISISFQTPATSVPLSVEKTHLTSQAIVVVPTANVIGATRVVMVAKTSTGSRTGELLTNYIPVVDNCPS</sequence>